<dbReference type="PANTHER" id="PTHR22699">
    <property type="entry name" value="THIOREDOXIN DOMAIN-CONTAINING PROTEIN 16"/>
    <property type="match status" value="1"/>
</dbReference>
<feature type="signal peptide" evidence="1">
    <location>
        <begin position="1"/>
        <end position="17"/>
    </location>
</feature>
<dbReference type="Pfam" id="PF24509">
    <property type="entry name" value="TXNDC16_2nd"/>
    <property type="match status" value="1"/>
</dbReference>
<dbReference type="InterPro" id="IPR057642">
    <property type="entry name" value="TXNDC16_2nd"/>
</dbReference>
<dbReference type="Pfam" id="PF24508">
    <property type="entry name" value="TXNDC16_N"/>
    <property type="match status" value="1"/>
</dbReference>
<keyword evidence="5" id="KW-1185">Reference proteome</keyword>
<feature type="domain" description="TXNDC16 N-terminal" evidence="2">
    <location>
        <begin position="25"/>
        <end position="128"/>
    </location>
</feature>
<gene>
    <name evidence="4" type="ORF">GOODEAATRI_008642</name>
</gene>
<evidence type="ECO:0000259" key="2">
    <source>
        <dbReference type="Pfam" id="PF24508"/>
    </source>
</evidence>
<name>A0ABV0PCI7_9TELE</name>
<evidence type="ECO:0008006" key="6">
    <source>
        <dbReference type="Google" id="ProtNLM"/>
    </source>
</evidence>
<feature type="domain" description="TXNDC16 second thioredoxin-like" evidence="3">
    <location>
        <begin position="129"/>
        <end position="254"/>
    </location>
</feature>
<evidence type="ECO:0000313" key="5">
    <source>
        <dbReference type="Proteomes" id="UP001476798"/>
    </source>
</evidence>
<dbReference type="EMBL" id="JAHRIO010070431">
    <property type="protein sequence ID" value="MEQ2181173.1"/>
    <property type="molecule type" value="Genomic_DNA"/>
</dbReference>
<feature type="chain" id="PRO_5046710368" description="Thioredoxin domain containing 16" evidence="1">
    <location>
        <begin position="18"/>
        <end position="362"/>
    </location>
</feature>
<evidence type="ECO:0000259" key="3">
    <source>
        <dbReference type="Pfam" id="PF24509"/>
    </source>
</evidence>
<dbReference type="InterPro" id="IPR057639">
    <property type="entry name" value="TXNDC16_N"/>
</dbReference>
<sequence length="362" mass="40410">MWACIAAVLLWIGSAGCTEKANMSNHIEYTAADFYERLLSGKMMFLYFKQQVSPTISLFLVELEKSAEALQDYGVLVGKISCKKEPVQTYCSEAKQQHSAFLFRGGKEFLSFSLDTVFDVNSIVAEVLFAILRDEVKYVHTDADLLAMEKAAKGKKDIVLGYVRSLGTQEHRSLMETAYVYGSKYQFILITGGPVLKQLGVNESSQQSQVWFLHCRVRSTLMTAVTSERCPVTRMRKALSTLNLHTFLLLLEAPLVVNKTRKRWHGYLSSRRMLKKSWVFTFLCLSLSVRSVCRPLLSPTPTVPLPADASGLSLFSPCDRAPGPGHGLHSGLEAARPRSAPAGAQVCRTYWSTSMDLKIHHI</sequence>
<accession>A0ABV0PCI7</accession>
<reference evidence="4 5" key="1">
    <citation type="submission" date="2021-06" db="EMBL/GenBank/DDBJ databases">
        <authorList>
            <person name="Palmer J.M."/>
        </authorList>
    </citation>
    <scope>NUCLEOTIDE SEQUENCE [LARGE SCALE GENOMIC DNA]</scope>
    <source>
        <strain evidence="4 5">GA_2019</strain>
        <tissue evidence="4">Muscle</tissue>
    </source>
</reference>
<protein>
    <recommendedName>
        <fullName evidence="6">Thioredoxin domain containing 16</fullName>
    </recommendedName>
</protein>
<organism evidence="4 5">
    <name type="scientific">Goodea atripinnis</name>
    <dbReference type="NCBI Taxonomy" id="208336"/>
    <lineage>
        <taxon>Eukaryota</taxon>
        <taxon>Metazoa</taxon>
        <taxon>Chordata</taxon>
        <taxon>Craniata</taxon>
        <taxon>Vertebrata</taxon>
        <taxon>Euteleostomi</taxon>
        <taxon>Actinopterygii</taxon>
        <taxon>Neopterygii</taxon>
        <taxon>Teleostei</taxon>
        <taxon>Neoteleostei</taxon>
        <taxon>Acanthomorphata</taxon>
        <taxon>Ovalentaria</taxon>
        <taxon>Atherinomorphae</taxon>
        <taxon>Cyprinodontiformes</taxon>
        <taxon>Goodeidae</taxon>
        <taxon>Goodea</taxon>
    </lineage>
</organism>
<dbReference type="InterPro" id="IPR040090">
    <property type="entry name" value="TXNDC16"/>
</dbReference>
<evidence type="ECO:0000256" key="1">
    <source>
        <dbReference type="SAM" id="SignalP"/>
    </source>
</evidence>
<evidence type="ECO:0000313" key="4">
    <source>
        <dbReference type="EMBL" id="MEQ2181173.1"/>
    </source>
</evidence>
<keyword evidence="1" id="KW-0732">Signal</keyword>
<proteinExistence type="predicted"/>
<dbReference type="Proteomes" id="UP001476798">
    <property type="component" value="Unassembled WGS sequence"/>
</dbReference>
<dbReference type="PANTHER" id="PTHR22699:SF1">
    <property type="entry name" value="THIOREDOXIN DOMAIN-CONTAINING PROTEIN 16"/>
    <property type="match status" value="1"/>
</dbReference>
<comment type="caution">
    <text evidence="4">The sequence shown here is derived from an EMBL/GenBank/DDBJ whole genome shotgun (WGS) entry which is preliminary data.</text>
</comment>